<organism evidence="2">
    <name type="scientific">marine metagenome</name>
    <dbReference type="NCBI Taxonomy" id="408172"/>
    <lineage>
        <taxon>unclassified sequences</taxon>
        <taxon>metagenomes</taxon>
        <taxon>ecological metagenomes</taxon>
    </lineage>
</organism>
<sequence>VAGLSTLQNHATVSDVKPRPLSRRRMLRQSAALGLGAAFAPHIRSETTRHLAKVHGIGVVSLRPNHYHGWPTLARRRNGQLLLVCSGGREMHVCP</sequence>
<gene>
    <name evidence="2" type="ORF">METZ01_LOCUS290328</name>
</gene>
<dbReference type="EMBL" id="UINC01087796">
    <property type="protein sequence ID" value="SVC37474.1"/>
    <property type="molecule type" value="Genomic_DNA"/>
</dbReference>
<evidence type="ECO:0000256" key="1">
    <source>
        <dbReference type="SAM" id="MobiDB-lite"/>
    </source>
</evidence>
<name>A0A382LKW5_9ZZZZ</name>
<feature type="non-terminal residue" evidence="2">
    <location>
        <position position="1"/>
    </location>
</feature>
<dbReference type="AlphaFoldDB" id="A0A382LKW5"/>
<proteinExistence type="predicted"/>
<accession>A0A382LKW5</accession>
<feature type="region of interest" description="Disordered" evidence="1">
    <location>
        <begin position="1"/>
        <end position="23"/>
    </location>
</feature>
<feature type="non-terminal residue" evidence="2">
    <location>
        <position position="95"/>
    </location>
</feature>
<reference evidence="2" key="1">
    <citation type="submission" date="2018-05" db="EMBL/GenBank/DDBJ databases">
        <authorList>
            <person name="Lanie J.A."/>
            <person name="Ng W.-L."/>
            <person name="Kazmierczak K.M."/>
            <person name="Andrzejewski T.M."/>
            <person name="Davidsen T.M."/>
            <person name="Wayne K.J."/>
            <person name="Tettelin H."/>
            <person name="Glass J.I."/>
            <person name="Rusch D."/>
            <person name="Podicherti R."/>
            <person name="Tsui H.-C.T."/>
            <person name="Winkler M.E."/>
        </authorList>
    </citation>
    <scope>NUCLEOTIDE SEQUENCE</scope>
</reference>
<feature type="compositionally biased region" description="Polar residues" evidence="1">
    <location>
        <begin position="1"/>
        <end position="12"/>
    </location>
</feature>
<protein>
    <submittedName>
        <fullName evidence="2">Uncharacterized protein</fullName>
    </submittedName>
</protein>
<evidence type="ECO:0000313" key="2">
    <source>
        <dbReference type="EMBL" id="SVC37474.1"/>
    </source>
</evidence>